<name>A0A4Q1QYT3_9ACTN</name>
<dbReference type="Proteomes" id="UP000289482">
    <property type="component" value="Unassembled WGS sequence"/>
</dbReference>
<evidence type="ECO:0000313" key="1">
    <source>
        <dbReference type="EMBL" id="RXS67645.1"/>
    </source>
</evidence>
<keyword evidence="2" id="KW-1185">Reference proteome</keyword>
<evidence type="ECO:0000313" key="2">
    <source>
        <dbReference type="Proteomes" id="UP000289482"/>
    </source>
</evidence>
<dbReference type="EMBL" id="SDIF01000024">
    <property type="protein sequence ID" value="RXS67645.1"/>
    <property type="molecule type" value="Genomic_DNA"/>
</dbReference>
<accession>A0A4Q1QYT3</accession>
<dbReference type="Pfam" id="PF03752">
    <property type="entry name" value="ALF"/>
    <property type="match status" value="1"/>
</dbReference>
<gene>
    <name evidence="1" type="ORF">EST54_11640</name>
</gene>
<comment type="caution">
    <text evidence="1">The sequence shown here is derived from an EMBL/GenBank/DDBJ whole genome shotgun (WGS) entry which is preliminary data.</text>
</comment>
<dbReference type="InterPro" id="IPR005506">
    <property type="entry name" value="DUF312_ALF"/>
</dbReference>
<sequence>MSASDFYTTGQYDVAVTDYAVRVSQINNAGGPGVKEASKVALANGKGKVLAASSAMASMRR</sequence>
<proteinExistence type="predicted"/>
<dbReference type="AlphaFoldDB" id="A0A4Q1QYT3"/>
<reference evidence="1 2" key="1">
    <citation type="submission" date="2019-01" db="EMBL/GenBank/DDBJ databases">
        <title>Draft genome sequences of the type strain Streptomyces sioyaensis DSM 40032 and its novel strain, TM32, a thermotolerant antibiotics-producing actinobacterium.</title>
        <authorList>
            <person name="Nakaew N."/>
            <person name="Lumyong S."/>
            <person name="Sloan W.T."/>
            <person name="Sungthong R."/>
        </authorList>
    </citation>
    <scope>NUCLEOTIDE SEQUENCE [LARGE SCALE GENOMIC DNA]</scope>
    <source>
        <strain evidence="1 2">DSM 40032</strain>
    </source>
</reference>
<organism evidence="1 2">
    <name type="scientific">Streptomyces sioyaensis</name>
    <dbReference type="NCBI Taxonomy" id="67364"/>
    <lineage>
        <taxon>Bacteria</taxon>
        <taxon>Bacillati</taxon>
        <taxon>Actinomycetota</taxon>
        <taxon>Actinomycetes</taxon>
        <taxon>Kitasatosporales</taxon>
        <taxon>Streptomycetaceae</taxon>
        <taxon>Streptomyces</taxon>
    </lineage>
</organism>
<protein>
    <submittedName>
        <fullName evidence="1">Uncharacterized protein</fullName>
    </submittedName>
</protein>